<sequence>MKEFRIANDEGVEVEQILLGKVVSWGEADRAFFCMANFPTALSLGWSGKSCQSVLTERIRTVLTSQEPCPTEVIAAVWR</sequence>
<accession>A0A8J5MF21</accession>
<comment type="caution">
    <text evidence="1">The sequence shown here is derived from an EMBL/GenBank/DDBJ whole genome shotgun (WGS) entry which is preliminary data.</text>
</comment>
<dbReference type="AlphaFoldDB" id="A0A8J5MF21"/>
<evidence type="ECO:0000313" key="2">
    <source>
        <dbReference type="Proteomes" id="UP000709295"/>
    </source>
</evidence>
<evidence type="ECO:0000313" key="1">
    <source>
        <dbReference type="EMBL" id="KAG6956117.1"/>
    </source>
</evidence>
<proteinExistence type="predicted"/>
<organism evidence="1 2">
    <name type="scientific">Phytophthora aleatoria</name>
    <dbReference type="NCBI Taxonomy" id="2496075"/>
    <lineage>
        <taxon>Eukaryota</taxon>
        <taxon>Sar</taxon>
        <taxon>Stramenopiles</taxon>
        <taxon>Oomycota</taxon>
        <taxon>Peronosporomycetes</taxon>
        <taxon>Peronosporales</taxon>
        <taxon>Peronosporaceae</taxon>
        <taxon>Phytophthora</taxon>
    </lineage>
</organism>
<protein>
    <submittedName>
        <fullName evidence="1">Uncharacterized protein</fullName>
    </submittedName>
</protein>
<dbReference type="EMBL" id="JAENGY010000821">
    <property type="protein sequence ID" value="KAG6956117.1"/>
    <property type="molecule type" value="Genomic_DNA"/>
</dbReference>
<gene>
    <name evidence="1" type="ORF">JG688_00011566</name>
</gene>
<dbReference type="Proteomes" id="UP000709295">
    <property type="component" value="Unassembled WGS sequence"/>
</dbReference>
<reference evidence="1" key="1">
    <citation type="submission" date="2021-01" db="EMBL/GenBank/DDBJ databases">
        <title>Phytophthora aleatoria, a newly-described species from Pinus radiata is distinct from Phytophthora cactorum isolates based on comparative genomics.</title>
        <authorList>
            <person name="Mcdougal R."/>
            <person name="Panda P."/>
            <person name="Williams N."/>
            <person name="Studholme D.J."/>
        </authorList>
    </citation>
    <scope>NUCLEOTIDE SEQUENCE</scope>
    <source>
        <strain evidence="1">NZFS 4037</strain>
    </source>
</reference>
<name>A0A8J5MF21_9STRA</name>
<keyword evidence="2" id="KW-1185">Reference proteome</keyword>